<evidence type="ECO:0000256" key="10">
    <source>
        <dbReference type="RuleBase" id="RU365022"/>
    </source>
</evidence>
<reference evidence="11" key="1">
    <citation type="journal article" date="2020" name="mSystems">
        <title>Genome- and Community-Level Interaction Insights into Carbon Utilization and Element Cycling Functions of Hydrothermarchaeota in Hydrothermal Sediment.</title>
        <authorList>
            <person name="Zhou Z."/>
            <person name="Liu Y."/>
            <person name="Xu W."/>
            <person name="Pan J."/>
            <person name="Luo Z.H."/>
            <person name="Li M."/>
        </authorList>
    </citation>
    <scope>NUCLEOTIDE SEQUENCE [LARGE SCALE GENOMIC DNA]</scope>
    <source>
        <strain evidence="11">SpSt-1</strain>
    </source>
</reference>
<comment type="cofactor">
    <cofactor evidence="1">
        <name>Mn(2+)</name>
        <dbReference type="ChEBI" id="CHEBI:29035"/>
    </cofactor>
</comment>
<evidence type="ECO:0000256" key="3">
    <source>
        <dbReference type="ARBA" id="ARBA00022723"/>
    </source>
</evidence>
<dbReference type="GO" id="GO:0051607">
    <property type="term" value="P:defense response to virus"/>
    <property type="evidence" value="ECO:0007669"/>
    <property type="project" value="UniProtKB-KW"/>
</dbReference>
<gene>
    <name evidence="11" type="primary">cas4</name>
    <name evidence="11" type="ORF">ENL47_05155</name>
</gene>
<evidence type="ECO:0000256" key="7">
    <source>
        <dbReference type="ARBA" id="ARBA00023014"/>
    </source>
</evidence>
<comment type="function">
    <text evidence="10">CRISPR (clustered regularly interspaced short palindromic repeat) is an adaptive immune system that provides protection against mobile genetic elements (viruses, transposable elements and conjugative plasmids). CRISPR clusters contain sequences complementary to antecedent mobile elements and target invading nucleic acids. CRISPR clusters are transcribed and processed into CRISPR RNA (crRNA).</text>
</comment>
<comment type="caution">
    <text evidence="11">The sequence shown here is derived from an EMBL/GenBank/DDBJ whole genome shotgun (WGS) entry which is preliminary data.</text>
</comment>
<comment type="similarity">
    <text evidence="10">Belongs to the CRISPR-associated exonuclease Cas4 family.</text>
</comment>
<keyword evidence="9 10" id="KW-0464">Manganese</keyword>
<evidence type="ECO:0000256" key="6">
    <source>
        <dbReference type="ARBA" id="ARBA00023004"/>
    </source>
</evidence>
<keyword evidence="2 10" id="KW-0540">Nuclease</keyword>
<name>A0A7C5YXX6_9CREN</name>
<evidence type="ECO:0000256" key="8">
    <source>
        <dbReference type="ARBA" id="ARBA00023118"/>
    </source>
</evidence>
<evidence type="ECO:0000256" key="1">
    <source>
        <dbReference type="ARBA" id="ARBA00001936"/>
    </source>
</evidence>
<keyword evidence="4 10" id="KW-0378">Hydrolase</keyword>
<keyword evidence="6 10" id="KW-0408">Iron</keyword>
<keyword evidence="3 10" id="KW-0479">Metal-binding</keyword>
<dbReference type="InterPro" id="IPR013343">
    <property type="entry name" value="CRISPR-assoc_prot_Cas4"/>
</dbReference>
<protein>
    <recommendedName>
        <fullName evidence="10">CRISPR-associated exonuclease Cas4</fullName>
        <ecNumber evidence="10">3.1.12.1</ecNumber>
    </recommendedName>
</protein>
<dbReference type="NCBIfam" id="TIGR00372">
    <property type="entry name" value="cas4"/>
    <property type="match status" value="1"/>
</dbReference>
<evidence type="ECO:0000256" key="5">
    <source>
        <dbReference type="ARBA" id="ARBA00022839"/>
    </source>
</evidence>
<dbReference type="GO" id="GO:0004527">
    <property type="term" value="F:exonuclease activity"/>
    <property type="evidence" value="ECO:0007669"/>
    <property type="project" value="UniProtKB-KW"/>
</dbReference>
<keyword evidence="5 10" id="KW-0269">Exonuclease</keyword>
<dbReference type="EC" id="3.1.12.1" evidence="10"/>
<accession>A0A7C5YXX6</accession>
<evidence type="ECO:0000313" key="11">
    <source>
        <dbReference type="EMBL" id="HHR96193.1"/>
    </source>
</evidence>
<organism evidence="11">
    <name type="scientific">Ignisphaera aggregans</name>
    <dbReference type="NCBI Taxonomy" id="334771"/>
    <lineage>
        <taxon>Archaea</taxon>
        <taxon>Thermoproteota</taxon>
        <taxon>Thermoprotei</taxon>
        <taxon>Desulfurococcales</taxon>
        <taxon>Desulfurococcaceae</taxon>
        <taxon>Ignisphaera</taxon>
    </lineage>
</organism>
<dbReference type="GO" id="GO:0051536">
    <property type="term" value="F:iron-sulfur cluster binding"/>
    <property type="evidence" value="ECO:0007669"/>
    <property type="project" value="UniProtKB-KW"/>
</dbReference>
<dbReference type="AlphaFoldDB" id="A0A7C5YXX6"/>
<dbReference type="InterPro" id="IPR011604">
    <property type="entry name" value="PDDEXK-like_dom_sf"/>
</dbReference>
<evidence type="ECO:0000256" key="2">
    <source>
        <dbReference type="ARBA" id="ARBA00022722"/>
    </source>
</evidence>
<keyword evidence="8 10" id="KW-0051">Antiviral defense</keyword>
<dbReference type="Gene3D" id="3.90.320.10">
    <property type="match status" value="1"/>
</dbReference>
<proteinExistence type="inferred from homology"/>
<dbReference type="GO" id="GO:0046872">
    <property type="term" value="F:metal ion binding"/>
    <property type="evidence" value="ECO:0007669"/>
    <property type="project" value="UniProtKB-KW"/>
</dbReference>
<evidence type="ECO:0000256" key="9">
    <source>
        <dbReference type="ARBA" id="ARBA00023211"/>
    </source>
</evidence>
<comment type="cofactor">
    <cofactor evidence="10">
        <name>iron-sulfur cluster</name>
        <dbReference type="ChEBI" id="CHEBI:30408"/>
    </cofactor>
</comment>
<comment type="cofactor">
    <cofactor evidence="10">
        <name>Mg(2+)</name>
        <dbReference type="ChEBI" id="CHEBI:18420"/>
    </cofactor>
    <cofactor evidence="10">
        <name>Mn(2+)</name>
        <dbReference type="ChEBI" id="CHEBI:29035"/>
    </cofactor>
    <text evidence="10">Mg(2+) or Mn(2+) required for ssDNA cleavage activity.</text>
</comment>
<dbReference type="EMBL" id="DRUB01000094">
    <property type="protein sequence ID" value="HHR96193.1"/>
    <property type="molecule type" value="Genomic_DNA"/>
</dbReference>
<sequence>MIKEFSIVDLLYSWKVGEAKKKLEEKLDNEIFVTDLIYCPLKYKYQKVYKELAIGSAFNPITLYGEVIHQGLEKILSTLFNISDANIEVEYEKNILIDNNTYVIKGRIDVLINDYIIEIKSSSLDKNLPQAHHILQTRIYLWLTNLDKALLVYITPNRIAEYYVKGAISDGELTDLVRSIITGQPAPRYPWECKHCIYAILCPSKKTLLQS</sequence>
<keyword evidence="7 10" id="KW-0411">Iron-sulfur</keyword>
<evidence type="ECO:0000256" key="4">
    <source>
        <dbReference type="ARBA" id="ARBA00022801"/>
    </source>
</evidence>